<dbReference type="OrthoDB" id="69192at2"/>
<organism evidence="1 2">
    <name type="scientific">Deinococcus cellulosilyticus (strain DSM 18568 / NBRC 106333 / KACC 11606 / 5516J-15)</name>
    <dbReference type="NCBI Taxonomy" id="1223518"/>
    <lineage>
        <taxon>Bacteria</taxon>
        <taxon>Thermotogati</taxon>
        <taxon>Deinococcota</taxon>
        <taxon>Deinococci</taxon>
        <taxon>Deinococcales</taxon>
        <taxon>Deinococcaceae</taxon>
        <taxon>Deinococcus</taxon>
    </lineage>
</organism>
<dbReference type="EMBL" id="BJXB01000003">
    <property type="protein sequence ID" value="GEM45312.1"/>
    <property type="molecule type" value="Genomic_DNA"/>
</dbReference>
<accession>A0A511MXI6</accession>
<evidence type="ECO:0000313" key="1">
    <source>
        <dbReference type="EMBL" id="GEM45312.1"/>
    </source>
</evidence>
<dbReference type="Proteomes" id="UP000321306">
    <property type="component" value="Unassembled WGS sequence"/>
</dbReference>
<proteinExistence type="predicted"/>
<comment type="caution">
    <text evidence="1">The sequence shown here is derived from an EMBL/GenBank/DDBJ whole genome shotgun (WGS) entry which is preliminary data.</text>
</comment>
<name>A0A511MXI6_DEIC1</name>
<reference evidence="1 2" key="1">
    <citation type="submission" date="2019-07" db="EMBL/GenBank/DDBJ databases">
        <title>Whole genome shotgun sequence of Deinococcus cellulosilyticus NBRC 106333.</title>
        <authorList>
            <person name="Hosoyama A."/>
            <person name="Uohara A."/>
            <person name="Ohji S."/>
            <person name="Ichikawa N."/>
        </authorList>
    </citation>
    <scope>NUCLEOTIDE SEQUENCE [LARGE SCALE GENOMIC DNA]</scope>
    <source>
        <strain evidence="1 2">NBRC 106333</strain>
    </source>
</reference>
<keyword evidence="2" id="KW-1185">Reference proteome</keyword>
<sequence length="131" mass="14019">MEKVQLLSKPDGNILQLLTDPRMITLAVGSVAGAVLEKSLFSMNRAAFGYAINTPAGVQYFASYEEYNAKKPANPKFGTNRQLARVGIVVGCVAGIEYIPEKTGGLMQYTLAGIAAVTLAHAIQEIFPSLK</sequence>
<dbReference type="AlphaFoldDB" id="A0A511MXI6"/>
<gene>
    <name evidence="1" type="ORF">DC3_09470</name>
</gene>
<protein>
    <submittedName>
        <fullName evidence="1">Uncharacterized protein</fullName>
    </submittedName>
</protein>
<evidence type="ECO:0000313" key="2">
    <source>
        <dbReference type="Proteomes" id="UP000321306"/>
    </source>
</evidence>
<dbReference type="RefSeq" id="WP_146882778.1">
    <property type="nucleotide sequence ID" value="NZ_BJXB01000003.1"/>
</dbReference>